<accession>A0A4Q7YI46</accession>
<comment type="caution">
    <text evidence="2">The sequence shown here is derived from an EMBL/GenBank/DDBJ whole genome shotgun (WGS) entry which is preliminary data.</text>
</comment>
<dbReference type="AlphaFoldDB" id="A0A4Q7YI46"/>
<keyword evidence="3" id="KW-1185">Reference proteome</keyword>
<dbReference type="InterPro" id="IPR000253">
    <property type="entry name" value="FHA_dom"/>
</dbReference>
<dbReference type="Pfam" id="PF00498">
    <property type="entry name" value="FHA"/>
    <property type="match status" value="1"/>
</dbReference>
<organism evidence="2 3">
    <name type="scientific">Fluviicoccus keumensis</name>
    <dbReference type="NCBI Taxonomy" id="1435465"/>
    <lineage>
        <taxon>Bacteria</taxon>
        <taxon>Pseudomonadati</taxon>
        <taxon>Pseudomonadota</taxon>
        <taxon>Gammaproteobacteria</taxon>
        <taxon>Moraxellales</taxon>
        <taxon>Moraxellaceae</taxon>
        <taxon>Fluviicoccus</taxon>
    </lineage>
</organism>
<dbReference type="Gene3D" id="2.60.200.20">
    <property type="match status" value="1"/>
</dbReference>
<dbReference type="PROSITE" id="PS50006">
    <property type="entry name" value="FHA_DOMAIN"/>
    <property type="match status" value="1"/>
</dbReference>
<dbReference type="SUPFAM" id="SSF49879">
    <property type="entry name" value="SMAD/FHA domain"/>
    <property type="match status" value="1"/>
</dbReference>
<evidence type="ECO:0000313" key="3">
    <source>
        <dbReference type="Proteomes" id="UP000292423"/>
    </source>
</evidence>
<name>A0A4Q7YI46_9GAMM</name>
<protein>
    <submittedName>
        <fullName evidence="2">FHA domain-containing protein</fullName>
    </submittedName>
</protein>
<evidence type="ECO:0000313" key="2">
    <source>
        <dbReference type="EMBL" id="RZU37107.1"/>
    </source>
</evidence>
<dbReference type="EMBL" id="SHKX01000015">
    <property type="protein sequence ID" value="RZU37107.1"/>
    <property type="molecule type" value="Genomic_DNA"/>
</dbReference>
<gene>
    <name evidence="2" type="ORF">EV700_2976</name>
</gene>
<proteinExistence type="predicted"/>
<dbReference type="Proteomes" id="UP000292423">
    <property type="component" value="Unassembled WGS sequence"/>
</dbReference>
<sequence>MLTLVILKCPPGVSMPDRRAVPLTGVLTIGRSPDCTLPLPDQHVSREHCRIDLVSGSWWLRVTAGVNPVWVGKNELFKNEVQLLRVGDQLRIGGFELAVVESSADGLGVPHDNDEGWPDDTTIVDWDAIFANSLILRAKTGGD</sequence>
<dbReference type="SMART" id="SM00240">
    <property type="entry name" value="FHA"/>
    <property type="match status" value="1"/>
</dbReference>
<feature type="domain" description="FHA" evidence="1">
    <location>
        <begin position="27"/>
        <end position="76"/>
    </location>
</feature>
<dbReference type="InterPro" id="IPR008984">
    <property type="entry name" value="SMAD_FHA_dom_sf"/>
</dbReference>
<reference evidence="2 3" key="1">
    <citation type="submission" date="2019-02" db="EMBL/GenBank/DDBJ databases">
        <title>Genomic Encyclopedia of Type Strains, Phase IV (KMG-IV): sequencing the most valuable type-strain genomes for metagenomic binning, comparative biology and taxonomic classification.</title>
        <authorList>
            <person name="Goeker M."/>
        </authorList>
    </citation>
    <scope>NUCLEOTIDE SEQUENCE [LARGE SCALE GENOMIC DNA]</scope>
    <source>
        <strain evidence="2 3">DSM 105135</strain>
    </source>
</reference>
<evidence type="ECO:0000259" key="1">
    <source>
        <dbReference type="PROSITE" id="PS50006"/>
    </source>
</evidence>
<dbReference type="CDD" id="cd00060">
    <property type="entry name" value="FHA"/>
    <property type="match status" value="1"/>
</dbReference>